<keyword evidence="2" id="KW-0808">Transferase</keyword>
<dbReference type="RefSeq" id="WP_003787137.1">
    <property type="nucleotide sequence ID" value="NZ_CP091518.1"/>
</dbReference>
<name>A0AAX2J2H8_KINKI</name>
<evidence type="ECO:0000256" key="7">
    <source>
        <dbReference type="ARBA" id="ARBA00048472"/>
    </source>
</evidence>
<dbReference type="Proteomes" id="UP000248598">
    <property type="component" value="Chromosome 1"/>
</dbReference>
<comment type="function">
    <text evidence="3">Protein-arginine rhamnosyltransferase that catalyzes the transfer of a single rhamnose to elongation factor P (EF-P) on 'Lys-32', a modification required for EF-P-dependent rescue of polyproline stalled ribosomes.</text>
</comment>
<dbReference type="GO" id="GO:0106361">
    <property type="term" value="F:protein-arginine rhamnosyltransferase activity"/>
    <property type="evidence" value="ECO:0007669"/>
    <property type="project" value="InterPro"/>
</dbReference>
<comment type="catalytic activity">
    <reaction evidence="7">
        <text>dTDP-beta-L-rhamnose + L-arginyl-[protein] = N(omega)-(alpha-L-rhamnosyl)-L-arginyl-[protein] + dTDP + H(+)</text>
        <dbReference type="Rhea" id="RHEA:66692"/>
        <dbReference type="Rhea" id="RHEA-COMP:10532"/>
        <dbReference type="Rhea" id="RHEA-COMP:17096"/>
        <dbReference type="ChEBI" id="CHEBI:15378"/>
        <dbReference type="ChEBI" id="CHEBI:29965"/>
        <dbReference type="ChEBI" id="CHEBI:57510"/>
        <dbReference type="ChEBI" id="CHEBI:58369"/>
        <dbReference type="ChEBI" id="CHEBI:167445"/>
    </reaction>
    <physiologicalReaction direction="left-to-right" evidence="7">
        <dbReference type="Rhea" id="RHEA:66693"/>
    </physiologicalReaction>
</comment>
<evidence type="ECO:0000256" key="5">
    <source>
        <dbReference type="ARBA" id="ARBA00024416"/>
    </source>
</evidence>
<dbReference type="EMBL" id="LS483426">
    <property type="protein sequence ID" value="SQH24007.1"/>
    <property type="molecule type" value="Genomic_DNA"/>
</dbReference>
<organism evidence="8 9">
    <name type="scientific">Kingella kingae</name>
    <dbReference type="NCBI Taxonomy" id="504"/>
    <lineage>
        <taxon>Bacteria</taxon>
        <taxon>Pseudomonadati</taxon>
        <taxon>Pseudomonadota</taxon>
        <taxon>Betaproteobacteria</taxon>
        <taxon>Neisseriales</taxon>
        <taxon>Neisseriaceae</taxon>
        <taxon>Kingella</taxon>
    </lineage>
</organism>
<gene>
    <name evidence="8" type="ORF">NCTC10529_00151</name>
</gene>
<protein>
    <recommendedName>
        <fullName evidence="5">Protein-arginine rhamnosyltransferase</fullName>
    </recommendedName>
    <alternativeName>
        <fullName evidence="6">EF-P arginine rhamnosyltransferase</fullName>
    </alternativeName>
</protein>
<dbReference type="PIRSF" id="PIRSF015557">
    <property type="entry name" value="UCP015557"/>
    <property type="match status" value="1"/>
</dbReference>
<sequence length="377" mass="43111">MTTSPPKTCWLFCTVIDNFGDIGVSWRLAQQLHTELGYTVHLWLDDLAALRAIVPDAPNALPCTHQHIHLHHWQAGSHADDVQAAFAPDLIIETFACDLPDSVLRVIETHRPVWLNWEYLSAEDWAIRTHAMPSLQANGSAKYFWQMGFVPQSGGLLRESDYKQQQAKWFAPTQSPQKSSLNFFVFGYQSPVWTKWCKTLSAQPQKITLHIAGKPVFQSLYQSGYTSQAEPHEHRAGSLHLLPQDFVPQAQFDTLLWAADALIIRGEDSFVRAQLSGKPFLWHIYPQDEMAHLDKLDAFWTPVWRNQHEKVQAAFAALSGELNGAHNLSDTHRAECFATLLQHFDVWQQVTQQWQQNLFAQSSAMTRLQDWLVQHKQ</sequence>
<evidence type="ECO:0000256" key="3">
    <source>
        <dbReference type="ARBA" id="ARBA00024303"/>
    </source>
</evidence>
<dbReference type="GeneID" id="93261480"/>
<dbReference type="InterPro" id="IPR016633">
    <property type="entry name" value="EarP"/>
</dbReference>
<evidence type="ECO:0000256" key="2">
    <source>
        <dbReference type="ARBA" id="ARBA00022679"/>
    </source>
</evidence>
<comment type="similarity">
    <text evidence="4">Belongs to the glycosyltransferase 104 family.</text>
</comment>
<proteinExistence type="inferred from homology"/>
<evidence type="ECO:0000256" key="4">
    <source>
        <dbReference type="ARBA" id="ARBA00024346"/>
    </source>
</evidence>
<reference evidence="8 9" key="1">
    <citation type="submission" date="2018-06" db="EMBL/GenBank/DDBJ databases">
        <authorList>
            <consortium name="Pathogen Informatics"/>
            <person name="Doyle S."/>
        </authorList>
    </citation>
    <scope>NUCLEOTIDE SEQUENCE [LARGE SCALE GENOMIC DNA]</scope>
    <source>
        <strain evidence="8 9">NCTC10529</strain>
    </source>
</reference>
<evidence type="ECO:0000256" key="1">
    <source>
        <dbReference type="ARBA" id="ARBA00022676"/>
    </source>
</evidence>
<keyword evidence="1" id="KW-0328">Glycosyltransferase</keyword>
<dbReference type="AlphaFoldDB" id="A0AAX2J2H8"/>
<accession>A0AAX2J2H8</accession>
<evidence type="ECO:0000313" key="9">
    <source>
        <dbReference type="Proteomes" id="UP000248598"/>
    </source>
</evidence>
<dbReference type="Pfam" id="PF10093">
    <property type="entry name" value="EarP"/>
    <property type="match status" value="1"/>
</dbReference>
<evidence type="ECO:0000313" key="8">
    <source>
        <dbReference type="EMBL" id="SQH24007.1"/>
    </source>
</evidence>
<evidence type="ECO:0000256" key="6">
    <source>
        <dbReference type="ARBA" id="ARBA00030025"/>
    </source>
</evidence>